<accession>A0AAD5M138</accession>
<keyword evidence="1" id="KW-0175">Coiled coil</keyword>
<protein>
    <recommendedName>
        <fullName evidence="4">START domain-containing protein</fullName>
    </recommendedName>
</protein>
<dbReference type="EMBL" id="JAKCXM010000189">
    <property type="protein sequence ID" value="KAJ0399247.1"/>
    <property type="molecule type" value="Genomic_DNA"/>
</dbReference>
<proteinExistence type="predicted"/>
<evidence type="ECO:0008006" key="4">
    <source>
        <dbReference type="Google" id="ProtNLM"/>
    </source>
</evidence>
<evidence type="ECO:0000313" key="2">
    <source>
        <dbReference type="EMBL" id="KAJ0399247.1"/>
    </source>
</evidence>
<feature type="coiled-coil region" evidence="1">
    <location>
        <begin position="58"/>
        <end position="102"/>
    </location>
</feature>
<dbReference type="AlphaFoldDB" id="A0AAD5M138"/>
<name>A0AAD5M138_PYTIN</name>
<comment type="caution">
    <text evidence="2">The sequence shown here is derived from an EMBL/GenBank/DDBJ whole genome shotgun (WGS) entry which is preliminary data.</text>
</comment>
<organism evidence="2 3">
    <name type="scientific">Pythium insidiosum</name>
    <name type="common">Pythiosis disease agent</name>
    <dbReference type="NCBI Taxonomy" id="114742"/>
    <lineage>
        <taxon>Eukaryota</taxon>
        <taxon>Sar</taxon>
        <taxon>Stramenopiles</taxon>
        <taxon>Oomycota</taxon>
        <taxon>Peronosporomycetes</taxon>
        <taxon>Pythiales</taxon>
        <taxon>Pythiaceae</taxon>
        <taxon>Pythium</taxon>
    </lineage>
</organism>
<gene>
    <name evidence="2" type="ORF">P43SY_007095</name>
</gene>
<keyword evidence="3" id="KW-1185">Reference proteome</keyword>
<evidence type="ECO:0000256" key="1">
    <source>
        <dbReference type="SAM" id="Coils"/>
    </source>
</evidence>
<dbReference type="Proteomes" id="UP001209570">
    <property type="component" value="Unassembled WGS sequence"/>
</dbReference>
<sequence>MTPPPPQPPPLPLPTPPLPLPVQAPWLGYPPQHVRFYPPAEIHRIRQEAARLETRYGYLRAFKDLRALSQENEELKRRCADLRALSQENEELKRRCAVMAVTAPSPETIGRILEAEAETMVRNFEPFTEDDISATMEETHKCIESNLSDEAFIGELVSRFQGLGWLGQRILQSKSGSDATLRVEVSKTFLKDSSRGLVDRAWAIISTTEGYRKLFCPHLQIKVTMLQRVNDDCVVIHRVLFNPKTGDLSRSVDMLCRVQRLDDTIIISRALPVDKLRHVVKDPAGWCSSINVLSFAPIIQARSNFATSLEEPAKRVGCDFTYRGFVRRQIEMPLRVWALEIILMMMRLETMIVAPPVLIKMKK</sequence>
<reference evidence="2" key="1">
    <citation type="submission" date="2021-12" db="EMBL/GenBank/DDBJ databases">
        <title>Prjna785345.</title>
        <authorList>
            <person name="Rujirawat T."/>
            <person name="Krajaejun T."/>
        </authorList>
    </citation>
    <scope>NUCLEOTIDE SEQUENCE</scope>
    <source>
        <strain evidence="2">Pi057C3</strain>
    </source>
</reference>
<evidence type="ECO:0000313" key="3">
    <source>
        <dbReference type="Proteomes" id="UP001209570"/>
    </source>
</evidence>